<dbReference type="InterPro" id="IPR001805">
    <property type="entry name" value="Adenokinase"/>
</dbReference>
<evidence type="ECO:0000256" key="4">
    <source>
        <dbReference type="ARBA" id="ARBA00022679"/>
    </source>
</evidence>
<dbReference type="EMBL" id="RQTK01000083">
    <property type="protein sequence ID" value="RUS88427.1"/>
    <property type="molecule type" value="Genomic_DNA"/>
</dbReference>
<evidence type="ECO:0000256" key="8">
    <source>
        <dbReference type="ARBA" id="ARBA00022840"/>
    </source>
</evidence>
<dbReference type="Gene3D" id="3.30.1110.10">
    <property type="match status" value="1"/>
</dbReference>
<dbReference type="GO" id="GO:0006144">
    <property type="term" value="P:purine nucleobase metabolic process"/>
    <property type="evidence" value="ECO:0007669"/>
    <property type="project" value="TreeGrafter"/>
</dbReference>
<evidence type="ECO:0000256" key="6">
    <source>
        <dbReference type="ARBA" id="ARBA00022741"/>
    </source>
</evidence>
<dbReference type="AlphaFoldDB" id="A0A3S1BPJ2"/>
<dbReference type="InterPro" id="IPR011611">
    <property type="entry name" value="PfkB_dom"/>
</dbReference>
<feature type="non-terminal residue" evidence="12">
    <location>
        <position position="344"/>
    </location>
</feature>
<evidence type="ECO:0000256" key="1">
    <source>
        <dbReference type="ARBA" id="ARBA00004801"/>
    </source>
</evidence>
<dbReference type="EC" id="2.7.1.20" evidence="3 10"/>
<comment type="similarity">
    <text evidence="2 10">Belongs to the carbohydrate kinase PfkB family.</text>
</comment>
<evidence type="ECO:0000313" key="13">
    <source>
        <dbReference type="Proteomes" id="UP000271974"/>
    </source>
</evidence>
<dbReference type="SUPFAM" id="SSF53613">
    <property type="entry name" value="Ribokinase-like"/>
    <property type="match status" value="1"/>
</dbReference>
<dbReference type="GO" id="GO:0005524">
    <property type="term" value="F:ATP binding"/>
    <property type="evidence" value="ECO:0007669"/>
    <property type="project" value="UniProtKB-UniRule"/>
</dbReference>
<dbReference type="PANTHER" id="PTHR45769:SF3">
    <property type="entry name" value="ADENOSINE KINASE"/>
    <property type="match status" value="1"/>
</dbReference>
<dbReference type="OrthoDB" id="432447at2759"/>
<evidence type="ECO:0000256" key="3">
    <source>
        <dbReference type="ARBA" id="ARBA00012119"/>
    </source>
</evidence>
<name>A0A3S1BPJ2_ELYCH</name>
<comment type="subunit">
    <text evidence="10">Monomer.</text>
</comment>
<feature type="domain" description="Carbohydrate kinase PfkB" evidence="11">
    <location>
        <begin position="49"/>
        <end position="342"/>
    </location>
</feature>
<feature type="active site" description="Proton acceptor" evidence="9">
    <location>
        <position position="304"/>
    </location>
</feature>
<dbReference type="InterPro" id="IPR029056">
    <property type="entry name" value="Ribokinase-like"/>
</dbReference>
<evidence type="ECO:0000256" key="10">
    <source>
        <dbReference type="RuleBase" id="RU368116"/>
    </source>
</evidence>
<evidence type="ECO:0000256" key="2">
    <source>
        <dbReference type="ARBA" id="ARBA00010688"/>
    </source>
</evidence>
<keyword evidence="10" id="KW-0539">Nucleus</keyword>
<dbReference type="GO" id="GO:0005829">
    <property type="term" value="C:cytosol"/>
    <property type="evidence" value="ECO:0007669"/>
    <property type="project" value="TreeGrafter"/>
</dbReference>
<proteinExistence type="inferred from homology"/>
<dbReference type="PRINTS" id="PR00989">
    <property type="entry name" value="ADENOKINASE"/>
</dbReference>
<comment type="function">
    <text evidence="10">ATP dependent phosphorylation of adenosine and other related nucleoside analogs to monophosphate derivatives.</text>
</comment>
<dbReference type="CDD" id="cd01168">
    <property type="entry name" value="adenosine_kinase"/>
    <property type="match status" value="1"/>
</dbReference>
<dbReference type="Gene3D" id="3.40.1190.20">
    <property type="match status" value="1"/>
</dbReference>
<keyword evidence="13" id="KW-1185">Reference proteome</keyword>
<dbReference type="Proteomes" id="UP000271974">
    <property type="component" value="Unassembled WGS sequence"/>
</dbReference>
<comment type="catalytic activity">
    <reaction evidence="10">
        <text>adenosine + ATP = AMP + ADP + H(+)</text>
        <dbReference type="Rhea" id="RHEA:20824"/>
        <dbReference type="ChEBI" id="CHEBI:15378"/>
        <dbReference type="ChEBI" id="CHEBI:16335"/>
        <dbReference type="ChEBI" id="CHEBI:30616"/>
        <dbReference type="ChEBI" id="CHEBI:456215"/>
        <dbReference type="ChEBI" id="CHEBI:456216"/>
        <dbReference type="EC" id="2.7.1.20"/>
    </reaction>
</comment>
<comment type="subcellular location">
    <subcellularLocation>
        <location evidence="10">Nucleus</location>
    </subcellularLocation>
</comment>
<dbReference type="GO" id="GO:0006166">
    <property type="term" value="P:purine ribonucleoside salvage"/>
    <property type="evidence" value="ECO:0007669"/>
    <property type="project" value="UniProtKB-KW"/>
</dbReference>
<sequence length="344" mass="36954">MSEKTYPCLLGFGISLLDIIIDGSQQLLVKYNLPANGEVRVLEPDELISIFQDVKKLEKEKVHFSPGGATLNAIKVAQWCLGRDGRTVVLSCINDDSTGQTLRQAMASAGVDALFQVKTGAPTGSCLAICSGSDRCLVTYGGVSYDLSEDILDEETTKTAVEGAQFFYCSGYSLVGCFEAVERLALHANGYSEKVFALNMAATYVCQQYADRFKSILPLVDVLFGNQSEACALSKACGLQADSCEEIALQLSSWKRQDEKRQQRVVVITQGALPVLLAVDQTVKSFPTPVVPDGEMVDANGAGDAFVGGFLSSLMKSQTYEAAVAAGHRAAGFVLRQRGCRLPD</sequence>
<comment type="pathway">
    <text evidence="1 10">Purine metabolism; AMP biosynthesis via salvage pathway; AMP from adenosine: step 1/1.</text>
</comment>
<evidence type="ECO:0000256" key="9">
    <source>
        <dbReference type="PIRSR" id="PIRSR601805-1"/>
    </source>
</evidence>
<keyword evidence="10" id="KW-0460">Magnesium</keyword>
<evidence type="ECO:0000256" key="7">
    <source>
        <dbReference type="ARBA" id="ARBA00022777"/>
    </source>
</evidence>
<reference evidence="12 13" key="1">
    <citation type="submission" date="2019-01" db="EMBL/GenBank/DDBJ databases">
        <title>A draft genome assembly of the solar-powered sea slug Elysia chlorotica.</title>
        <authorList>
            <person name="Cai H."/>
            <person name="Li Q."/>
            <person name="Fang X."/>
            <person name="Li J."/>
            <person name="Curtis N.E."/>
            <person name="Altenburger A."/>
            <person name="Shibata T."/>
            <person name="Feng M."/>
            <person name="Maeda T."/>
            <person name="Schwartz J.A."/>
            <person name="Shigenobu S."/>
            <person name="Lundholm N."/>
            <person name="Nishiyama T."/>
            <person name="Yang H."/>
            <person name="Hasebe M."/>
            <person name="Li S."/>
            <person name="Pierce S.K."/>
            <person name="Wang J."/>
        </authorList>
    </citation>
    <scope>NUCLEOTIDE SEQUENCE [LARGE SCALE GENOMIC DNA]</scope>
    <source>
        <strain evidence="12">EC2010</strain>
        <tissue evidence="12">Whole organism of an adult</tissue>
    </source>
</reference>
<organism evidence="12 13">
    <name type="scientific">Elysia chlorotica</name>
    <name type="common">Eastern emerald elysia</name>
    <name type="synonym">Sea slug</name>
    <dbReference type="NCBI Taxonomy" id="188477"/>
    <lineage>
        <taxon>Eukaryota</taxon>
        <taxon>Metazoa</taxon>
        <taxon>Spiralia</taxon>
        <taxon>Lophotrochozoa</taxon>
        <taxon>Mollusca</taxon>
        <taxon>Gastropoda</taxon>
        <taxon>Heterobranchia</taxon>
        <taxon>Euthyneura</taxon>
        <taxon>Panpulmonata</taxon>
        <taxon>Sacoglossa</taxon>
        <taxon>Placobranchoidea</taxon>
        <taxon>Plakobranchidae</taxon>
        <taxon>Elysia</taxon>
    </lineage>
</organism>
<evidence type="ECO:0000313" key="12">
    <source>
        <dbReference type="EMBL" id="RUS88427.1"/>
    </source>
</evidence>
<keyword evidence="5 10" id="KW-0660">Purine salvage</keyword>
<dbReference type="GO" id="GO:0005634">
    <property type="term" value="C:nucleus"/>
    <property type="evidence" value="ECO:0007669"/>
    <property type="project" value="UniProtKB-SubCell"/>
</dbReference>
<evidence type="ECO:0000259" key="11">
    <source>
        <dbReference type="Pfam" id="PF00294"/>
    </source>
</evidence>
<dbReference type="UniPathway" id="UPA00588">
    <property type="reaction ID" value="UER00659"/>
</dbReference>
<dbReference type="PANTHER" id="PTHR45769">
    <property type="entry name" value="ADENOSINE KINASE"/>
    <property type="match status" value="1"/>
</dbReference>
<comment type="cofactor">
    <cofactor evidence="10">
        <name>Mg(2+)</name>
        <dbReference type="ChEBI" id="CHEBI:18420"/>
    </cofactor>
    <text evidence="10">Binds 3 Mg(2+) ions per subunit.</text>
</comment>
<comment type="caution">
    <text evidence="12">The sequence shown here is derived from an EMBL/GenBank/DDBJ whole genome shotgun (WGS) entry which is preliminary data.</text>
</comment>
<dbReference type="Pfam" id="PF00294">
    <property type="entry name" value="PfkB"/>
    <property type="match status" value="1"/>
</dbReference>
<dbReference type="STRING" id="188477.A0A3S1BPJ2"/>
<keyword evidence="6 10" id="KW-0547">Nucleotide-binding</keyword>
<dbReference type="GO" id="GO:0004001">
    <property type="term" value="F:adenosine kinase activity"/>
    <property type="evidence" value="ECO:0007669"/>
    <property type="project" value="UniProtKB-UniRule"/>
</dbReference>
<keyword evidence="7 10" id="KW-0418">Kinase</keyword>
<dbReference type="GO" id="GO:0044209">
    <property type="term" value="P:AMP salvage"/>
    <property type="evidence" value="ECO:0007669"/>
    <property type="project" value="UniProtKB-UniRule"/>
</dbReference>
<gene>
    <name evidence="12" type="ORF">EGW08_003823</name>
</gene>
<accession>A0A3S1BPJ2</accession>
<keyword evidence="8 10" id="KW-0067">ATP-binding</keyword>
<protein>
    <recommendedName>
        <fullName evidence="3 10">Adenosine kinase</fullName>
        <shortName evidence="10">AK</shortName>
        <ecNumber evidence="3 10">2.7.1.20</ecNumber>
    </recommendedName>
    <alternativeName>
        <fullName evidence="10">Adenosine 5'-phosphotransferase</fullName>
    </alternativeName>
</protein>
<keyword evidence="4 10" id="KW-0808">Transferase</keyword>
<evidence type="ECO:0000256" key="5">
    <source>
        <dbReference type="ARBA" id="ARBA00022726"/>
    </source>
</evidence>